<keyword evidence="7" id="KW-1185">Reference proteome</keyword>
<dbReference type="EMBL" id="CP015583">
    <property type="protein sequence ID" value="APT55841.1"/>
    <property type="molecule type" value="Genomic_DNA"/>
</dbReference>
<dbReference type="Gene3D" id="3.40.718.10">
    <property type="entry name" value="Isopropylmalate Dehydrogenase"/>
    <property type="match status" value="1"/>
</dbReference>
<dbReference type="Pfam" id="PF04166">
    <property type="entry name" value="PdxA"/>
    <property type="match status" value="1"/>
</dbReference>
<dbReference type="GO" id="GO:0051287">
    <property type="term" value="F:NAD binding"/>
    <property type="evidence" value="ECO:0007669"/>
    <property type="project" value="InterPro"/>
</dbReference>
<evidence type="ECO:0000256" key="3">
    <source>
        <dbReference type="ARBA" id="ARBA00023027"/>
    </source>
</evidence>
<dbReference type="GO" id="GO:0050570">
    <property type="term" value="F:4-hydroxythreonine-4-phosphate dehydrogenase activity"/>
    <property type="evidence" value="ECO:0007669"/>
    <property type="project" value="UniProtKB-EC"/>
</dbReference>
<dbReference type="GO" id="GO:0046872">
    <property type="term" value="F:metal ion binding"/>
    <property type="evidence" value="ECO:0007669"/>
    <property type="project" value="UniProtKB-KW"/>
</dbReference>
<evidence type="ECO:0000313" key="5">
    <source>
        <dbReference type="EMBL" id="MDT8331684.1"/>
    </source>
</evidence>
<evidence type="ECO:0000313" key="6">
    <source>
        <dbReference type="Proteomes" id="UP000185494"/>
    </source>
</evidence>
<evidence type="ECO:0000313" key="4">
    <source>
        <dbReference type="EMBL" id="APT55841.1"/>
    </source>
</evidence>
<reference evidence="4 6" key="1">
    <citation type="submission" date="2016-05" db="EMBL/GenBank/DDBJ databases">
        <title>Complete Genome and Methylome Analysis of Psychrotrophic Bacterial Isolates from Antarctic Lake Untersee.</title>
        <authorList>
            <person name="Fomenkov A."/>
            <person name="Akimov V.N."/>
            <person name="Vasilyeva L.V."/>
            <person name="Andersen D."/>
            <person name="Vincze T."/>
            <person name="Roberts R.J."/>
        </authorList>
    </citation>
    <scope>NUCLEOTIDE SEQUENCE [LARGE SCALE GENOMIC DNA]</scope>
    <source>
        <strain evidence="4 6">U14-5</strain>
    </source>
</reference>
<dbReference type="AlphaFoldDB" id="A0A1L7AAQ6"/>
<keyword evidence="1" id="KW-0479">Metal-binding</keyword>
<sequence length="340" mass="35869">MEAQLLTRPRIALAMGDAAGVSSELAAKVLADPQVREAAEITVIGDARMLARGAEFAGVNPDVDVVRDGEPMPRRVPGRPVLIDLGHGDPDGIRLGEISEAGGRFATENFRRALRMAAAGEADAVCFTPFNKAAMRLVTPGYEDEIGFSAETIGFHGVAKEFNVLEGLWNARVTSHVPLKDVAGLLTKEAILDNLRLTDEALRASGVARPRIAVAGLNPHAGDNGNFGREEIDVIAPAVEAGKREQIACDGPFPADTVFVRARRGDFDAVLTMFHDQGQIAMKLIGFDAGVTLMGGFPFPICTAAHGTAYDIAGKGIAHPGAMRNALLLASRMAASRIAA</sequence>
<proteinExistence type="predicted"/>
<keyword evidence="2 5" id="KW-0560">Oxidoreductase</keyword>
<dbReference type="EC" id="1.1.1.262" evidence="5"/>
<protein>
    <submittedName>
        <fullName evidence="4 5">4-hydroxythreonine-4-phosphate dehydrogenase</fullName>
        <ecNumber evidence="5">1.1.1.262</ecNumber>
    </submittedName>
</protein>
<dbReference type="KEGG" id="rgi:RGI145_00585"/>
<dbReference type="PANTHER" id="PTHR30004">
    <property type="entry name" value="4-HYDROXYTHREONINE-4-PHOSPHATE DEHYDROGENASE"/>
    <property type="match status" value="1"/>
</dbReference>
<gene>
    <name evidence="4" type="ORF">RGI145_00585</name>
    <name evidence="5" type="ORF">RQ831_11515</name>
</gene>
<evidence type="ECO:0000313" key="7">
    <source>
        <dbReference type="Proteomes" id="UP001258945"/>
    </source>
</evidence>
<dbReference type="RefSeq" id="WP_075796811.1">
    <property type="nucleotide sequence ID" value="NZ_CP015583.1"/>
</dbReference>
<dbReference type="SUPFAM" id="SSF53659">
    <property type="entry name" value="Isocitrate/Isopropylmalate dehydrogenase-like"/>
    <property type="match status" value="1"/>
</dbReference>
<dbReference type="EMBL" id="JAVVDO010000017">
    <property type="protein sequence ID" value="MDT8331684.1"/>
    <property type="molecule type" value="Genomic_DNA"/>
</dbReference>
<dbReference type="eggNOG" id="COG1995">
    <property type="taxonomic scope" value="Bacteria"/>
</dbReference>
<organism evidence="4 6">
    <name type="scientific">Roseomonas gilardii</name>
    <dbReference type="NCBI Taxonomy" id="257708"/>
    <lineage>
        <taxon>Bacteria</taxon>
        <taxon>Pseudomonadati</taxon>
        <taxon>Pseudomonadota</taxon>
        <taxon>Alphaproteobacteria</taxon>
        <taxon>Acetobacterales</taxon>
        <taxon>Roseomonadaceae</taxon>
        <taxon>Roseomonas</taxon>
    </lineage>
</organism>
<reference evidence="5 7" key="2">
    <citation type="journal article" date="2019" name="Microb. Pathog.">
        <title>Comparison of VITEK 2, MALDI-TOF MS, 16S rRNA gene sequencing, and whole-genome sequencing for identification of Roseomonas mucosa.</title>
        <authorList>
            <person name="Rudolph W.W."/>
            <person name="Gunzer F."/>
            <person name="Trauth M."/>
            <person name="Bunk B."/>
            <person name="Bigge R."/>
            <person name="Schrottner P."/>
        </authorList>
    </citation>
    <scope>NUCLEOTIDE SEQUENCE [LARGE SCALE GENOMIC DNA]</scope>
    <source>
        <strain evidence="5 7">DSM 103800</strain>
    </source>
</reference>
<dbReference type="InterPro" id="IPR005255">
    <property type="entry name" value="PdxA_fam"/>
</dbReference>
<evidence type="ECO:0000256" key="2">
    <source>
        <dbReference type="ARBA" id="ARBA00023002"/>
    </source>
</evidence>
<reference evidence="5" key="3">
    <citation type="submission" date="2023-09" db="EMBL/GenBank/DDBJ databases">
        <authorList>
            <person name="Schober I."/>
            <person name="Bunk B."/>
        </authorList>
    </citation>
    <scope>NUCLEOTIDE SEQUENCE</scope>
    <source>
        <strain evidence="5">DSM 103800</strain>
    </source>
</reference>
<keyword evidence="3" id="KW-0520">NAD</keyword>
<dbReference type="STRING" id="257708.RGI145_00585"/>
<evidence type="ECO:0000256" key="1">
    <source>
        <dbReference type="ARBA" id="ARBA00022723"/>
    </source>
</evidence>
<dbReference type="PANTHER" id="PTHR30004:SF3">
    <property type="entry name" value="4-HYDROXYTHREONINE-4-PHOSPHATE DEHYDROGENASE 2-RELATED"/>
    <property type="match status" value="1"/>
</dbReference>
<dbReference type="Proteomes" id="UP000185494">
    <property type="component" value="Chromosome 1"/>
</dbReference>
<dbReference type="Proteomes" id="UP001258945">
    <property type="component" value="Unassembled WGS sequence"/>
</dbReference>
<accession>A0A1L7AAQ6</accession>
<name>A0A1L7AAQ6_9PROT</name>